<dbReference type="RefSeq" id="WP_151574037.1">
    <property type="nucleotide sequence ID" value="NZ_WBOT01000003.1"/>
</dbReference>
<dbReference type="Pfam" id="PF13349">
    <property type="entry name" value="DUF4097"/>
    <property type="match status" value="1"/>
</dbReference>
<dbReference type="InterPro" id="IPR053959">
    <property type="entry name" value="YvlB/LiaX_N"/>
</dbReference>
<proteinExistence type="predicted"/>
<keyword evidence="4" id="KW-1185">Reference proteome</keyword>
<gene>
    <name evidence="3" type="ORF">F7732_11695</name>
</gene>
<evidence type="ECO:0000259" key="2">
    <source>
        <dbReference type="Pfam" id="PF22746"/>
    </source>
</evidence>
<protein>
    <submittedName>
        <fullName evidence="3">DUF4097 domain-containing protein</fullName>
    </submittedName>
</protein>
<dbReference type="PIRSF" id="PIRSF012569">
    <property type="entry name" value="UCP012569"/>
    <property type="match status" value="1"/>
</dbReference>
<dbReference type="InterPro" id="IPR025164">
    <property type="entry name" value="Toastrack_DUF4097"/>
</dbReference>
<dbReference type="InterPro" id="IPR016599">
    <property type="entry name" value="UCP012569"/>
</dbReference>
<accession>A0A7V7UXI2</accession>
<name>A0A7V7UXI2_9BACI</name>
<dbReference type="Proteomes" id="UP000441354">
    <property type="component" value="Unassembled WGS sequence"/>
</dbReference>
<feature type="domain" description="YvlB/LiaX N-terminal" evidence="2">
    <location>
        <begin position="3"/>
        <end position="33"/>
    </location>
</feature>
<comment type="caution">
    <text evidence="3">The sequence shown here is derived from an EMBL/GenBank/DDBJ whole genome shotgun (WGS) entry which is preliminary data.</text>
</comment>
<evidence type="ECO:0000313" key="4">
    <source>
        <dbReference type="Proteomes" id="UP000441354"/>
    </source>
</evidence>
<evidence type="ECO:0000259" key="1">
    <source>
        <dbReference type="Pfam" id="PF13349"/>
    </source>
</evidence>
<dbReference type="Pfam" id="PF22746">
    <property type="entry name" value="SHOCT-like_DUF2089-C"/>
    <property type="match status" value="1"/>
</dbReference>
<evidence type="ECO:0000313" key="3">
    <source>
        <dbReference type="EMBL" id="KAB2332743.1"/>
    </source>
</evidence>
<sequence length="369" mass="41614">MQEERKRILKMVEDGKLKVDEALILLEELEKSSKTAQEKEQNMFPELSNKVHFEEAKKEDPLNEKFNSAKVKIIDFVDSALKKIKDADFDLNFGQSVDITHIFQYSNVYLKNIDIDVANGGIKLIPWEQQDVRIECNAKVYRVETQEEARQKFLKDVLFAVEGEKLRFSAQQKWMKLEASIYVPQSQYENIKVRMFNGPIDGENLYAESFKAKSANGKINVAGLQGKYAEVETANGQIHISNSTVDEFEIETINGVVHIEGSCKKADIQTFHGDIHCTIKGTGCEQLEAKVTTGNIELFVPEFTAVNGELKTNLGSFNVELDGIEVIEEKSEVIQKNLRFRSLKDPVSGLRLLADSKTGSISVKKSAII</sequence>
<organism evidence="3 4">
    <name type="scientific">Bacillus mesophilum</name>
    <dbReference type="NCBI Taxonomy" id="1071718"/>
    <lineage>
        <taxon>Bacteria</taxon>
        <taxon>Bacillati</taxon>
        <taxon>Bacillota</taxon>
        <taxon>Bacilli</taxon>
        <taxon>Bacillales</taxon>
        <taxon>Bacillaceae</taxon>
        <taxon>Bacillus</taxon>
    </lineage>
</organism>
<feature type="domain" description="DUF4097" evidence="1">
    <location>
        <begin position="111"/>
        <end position="335"/>
    </location>
</feature>
<dbReference type="AlphaFoldDB" id="A0A7V7UXI2"/>
<dbReference type="EMBL" id="WBOT01000003">
    <property type="protein sequence ID" value="KAB2332743.1"/>
    <property type="molecule type" value="Genomic_DNA"/>
</dbReference>
<reference evidence="3 4" key="1">
    <citation type="journal article" date="2014" name="Arch. Microbiol.">
        <title>Bacillus mesophilum sp. nov., strain IITR-54T, a novel 4-chlorobiphenyl dechlorinating bacterium.</title>
        <authorList>
            <person name="Manickam N."/>
            <person name="Singh N.K."/>
            <person name="Bajaj A."/>
            <person name="Kumar R.M."/>
            <person name="Kaur G."/>
            <person name="Kaur N."/>
            <person name="Bala M."/>
            <person name="Kumar A."/>
            <person name="Mayilraj S."/>
        </authorList>
    </citation>
    <scope>NUCLEOTIDE SEQUENCE [LARGE SCALE GENOMIC DNA]</scope>
    <source>
        <strain evidence="3 4">IITR-54</strain>
    </source>
</reference>
<dbReference type="OrthoDB" id="2240743at2"/>